<keyword evidence="2" id="KW-1185">Reference proteome</keyword>
<reference evidence="1" key="1">
    <citation type="submission" date="2016-03" db="EMBL/GenBank/DDBJ databases">
        <title>Mechanisms controlling the formation of the plant cell surface in tip-growing cells are functionally conserved among land plants.</title>
        <authorList>
            <person name="Honkanen S."/>
            <person name="Jones V.A."/>
            <person name="Morieri G."/>
            <person name="Champion C."/>
            <person name="Hetherington A.J."/>
            <person name="Kelly S."/>
            <person name="Saint-Marcoux D."/>
            <person name="Proust H."/>
            <person name="Prescott H."/>
            <person name="Dolan L."/>
        </authorList>
    </citation>
    <scope>NUCLEOTIDE SEQUENCE [LARGE SCALE GENOMIC DNA]</scope>
    <source>
        <tissue evidence="1">Whole gametophyte</tissue>
    </source>
</reference>
<dbReference type="AlphaFoldDB" id="A0A176WBA7"/>
<sequence>MDYWTEIAACRPGWQSGDKSLSELPVRFISRDRTLGSSFAILASVAGFSGVLTWPEDLLEGNMSADDTPVCEDMEEVVSFAAIVPSPLDVSLWSSCQALQLEADRLVKKAWSEASSPAEAERNSAQVWLQCCSQVQQTRSRVYILENIPLLGDTRTQLMASVHQVTYGVGQPRMALPTFVSYPTSHAYRDGGHGLLWDSTVHQLVEPNADERERAMGFMTGVTADATVLEASRRQVLDQAMDLNCLTWIVSLDLAEQRRLRVDLMITGGESRRLTQFLRDYRRCFAFSVKELGSLIGPGIQIE</sequence>
<gene>
    <name evidence="1" type="ORF">AXG93_2121s1000</name>
</gene>
<dbReference type="Proteomes" id="UP000077202">
    <property type="component" value="Unassembled WGS sequence"/>
</dbReference>
<comment type="caution">
    <text evidence="1">The sequence shown here is derived from an EMBL/GenBank/DDBJ whole genome shotgun (WGS) entry which is preliminary data.</text>
</comment>
<evidence type="ECO:0000313" key="1">
    <source>
        <dbReference type="EMBL" id="OAE30427.1"/>
    </source>
</evidence>
<dbReference type="EMBL" id="LVLJ01001331">
    <property type="protein sequence ID" value="OAE30427.1"/>
    <property type="molecule type" value="Genomic_DNA"/>
</dbReference>
<proteinExistence type="predicted"/>
<name>A0A176WBA7_MARPO</name>
<protein>
    <submittedName>
        <fullName evidence="1">Uncharacterized protein</fullName>
    </submittedName>
</protein>
<evidence type="ECO:0000313" key="2">
    <source>
        <dbReference type="Proteomes" id="UP000077202"/>
    </source>
</evidence>
<organism evidence="1 2">
    <name type="scientific">Marchantia polymorpha subsp. ruderalis</name>
    <dbReference type="NCBI Taxonomy" id="1480154"/>
    <lineage>
        <taxon>Eukaryota</taxon>
        <taxon>Viridiplantae</taxon>
        <taxon>Streptophyta</taxon>
        <taxon>Embryophyta</taxon>
        <taxon>Marchantiophyta</taxon>
        <taxon>Marchantiopsida</taxon>
        <taxon>Marchantiidae</taxon>
        <taxon>Marchantiales</taxon>
        <taxon>Marchantiaceae</taxon>
        <taxon>Marchantia</taxon>
    </lineage>
</organism>
<accession>A0A176WBA7</accession>